<comment type="caution">
    <text evidence="1">The sequence shown here is derived from an EMBL/GenBank/DDBJ whole genome shotgun (WGS) entry which is preliminary data.</text>
</comment>
<name>A0AC61QWF3_9FIRM</name>
<gene>
    <name evidence="1" type="ORF">E5357_14420</name>
</gene>
<protein>
    <submittedName>
        <fullName evidence="1">ABC transporter permease</fullName>
    </submittedName>
</protein>
<accession>A0AC61QWF3</accession>
<organism evidence="1 2">
    <name type="scientific">Hominisplanchenecus murintestinalis</name>
    <dbReference type="NCBI Taxonomy" id="2941517"/>
    <lineage>
        <taxon>Bacteria</taxon>
        <taxon>Bacillati</taxon>
        <taxon>Bacillota</taxon>
        <taxon>Clostridia</taxon>
        <taxon>Lachnospirales</taxon>
        <taxon>Lachnospiraceae</taxon>
        <taxon>Hominisplanchenecus</taxon>
    </lineage>
</organism>
<proteinExistence type="predicted"/>
<dbReference type="EMBL" id="SRZB01000043">
    <property type="protein sequence ID" value="TGX96928.1"/>
    <property type="molecule type" value="Genomic_DNA"/>
</dbReference>
<reference evidence="1" key="1">
    <citation type="submission" date="2019-04" db="EMBL/GenBank/DDBJ databases">
        <title>Microbes associate with the intestines of laboratory mice.</title>
        <authorList>
            <person name="Navarre W."/>
            <person name="Wong E."/>
            <person name="Huang K."/>
            <person name="Tropini C."/>
            <person name="Ng K."/>
            <person name="Yu B."/>
        </authorList>
    </citation>
    <scope>NUCLEOTIDE SEQUENCE</scope>
    <source>
        <strain evidence="1">NM72_1-8</strain>
    </source>
</reference>
<keyword evidence="2" id="KW-1185">Reference proteome</keyword>
<evidence type="ECO:0000313" key="2">
    <source>
        <dbReference type="Proteomes" id="UP000307720"/>
    </source>
</evidence>
<sequence>MSKFFYVKLAFSNIKKNARIYVPYMLTCMGTIMMYYIIRGLALNQSMRDIRGGNEVQMIMGFGSWIIGIFAVIFLFYTNSFLIKRRKKEFGLYNILGMEKRHLGRVVFWESVDTFLISMAAGVGFGVLFSELVYLCVERALEFEMSLKFEIVPRAIAEAAILFGIIFVINLLNTLRQIHLANPVELLKGGNVGEKEPKTRWILTSVGFLFLGVGYYMAATVENPIDAMLFFFLAVILVVIATYCLFTAGSIAILKFMRKRKNFYYKRNHFISVSGMMYRMKQNAAGLASICVLSTGVLILISTTVCMYLGTEDAIRVRYPRNIYFDMHVSSKEVMENVQEIKEKVLAAHGVKSVDEVAYERSYYTVNQSGNRFGEDYGNDKTTKDYANIECITLQDYNRLAGKDVSLAEDEVLLCVVSGEVEENTMYFGDTEFRIKEKLEEFPLPTDNLGNVVNTYWLILPDKDSAKRVAEGISLKSFWKYYCAFDINAGEDVQLQVYEDLLAELQASGMEGSVRSAAEGRSSFFALNGGVLFLGIFLGFLFMMATVLIIYYKQISEGYDDRERYQIMRKVGMSRKEVKSSIRSQVLTVFYLPLIAAGVHIFFAFNMIRRMLFVFGLYNVRLFAVCTVTTMLLFGLLYCLVYGRTAKTYYKIIS</sequence>
<dbReference type="Proteomes" id="UP000307720">
    <property type="component" value="Unassembled WGS sequence"/>
</dbReference>
<evidence type="ECO:0000313" key="1">
    <source>
        <dbReference type="EMBL" id="TGX96928.1"/>
    </source>
</evidence>